<sequence length="1022" mass="115021">MLHKKLEQLGAVKQGNFWVDCETYHATGNATGQPSKLLYVMHNSEMPLSCMALFEGGPGLTADANFDVLMVKLKSHFQNAKGHKVESRGTRYKYCDFLVKIGTVAMSSSARGISVEVEYCACVIPGDCWNLMKEFMQSFLGSNTPELPAVFTNKAEGLYAPVDCMDTMSQYLELFSKVRKQQVLPGSGRVPPAVSWRARAEAPFESRSAALRGFKVTDLSRRYKHAHKHTDRAPVPEPPGSVAAADSACLPAERLLFSRSWRVVPDSECSCVLGDMDRCKHVVRFRLGHGHSILNPQMWRCVDCGTTESVWACLKCSHVACGRYMEEHSLSHYQQTQHPLAMDVRELDVFCFACGDYVLNDNVEGDLKLLRGALSTVRSPGQRSLRSAASDGGVRVCEVTRDGPRPAMQTALWHRRKTLLQGALRHWRNRQQEEHRKREEKQEQEREEKRRQRREVKKRLMGELANVPPRKSARLLTQAPRPTLALIPRKFRDPPERLPSAPKQSLLTLSNKPLARKPLRNAGRLHRYHASQSSRRRKLAPGVTGLRNLGNTCYMNSILQVLSHLQKFRECFLTLDLCETEELLAKTNHSQGALTALGRMGRASGGGGAAFSKQNVPPSLSSAELVQPKEPRTSARQQMSLCHELHTLFRVMWSGRWSLVSPFAMLHSVWNLIPAFRGYDQQDAQEFLCELLDKVQQELESDGPRKHFLIPITQRKLSKQVLKVLNTIFHGQLLSQVTCLSCKHKSNTVEPFWDLSLEFPERYHRMEKPSAAACQQSCSLSEMLAKFTETEALEGCIYACNFCNRKRRKSSHKPLSLSEACKQLLICRLPQVLRLHLKRFREKIGVHVAFDQVLNIQPYCCVDAASTPQREAYTYDLSAVVMHHGKGFGSGHYTAYCYNTEGGFWVHCNDSEMNVCSVEEVCSTQAYILAPLRPVCLSVSVSQSLALFSLSLSLIGVTLYPGHSGPNDTHLQGPEQQGHTHRSARVPKSLRCRGERQMDAHPGEKRDSNMIITRSESGILHL</sequence>
<keyword evidence="8 15" id="KW-0378">Hydrolase</keyword>
<dbReference type="EMBL" id="JACTAM010000022">
    <property type="protein sequence ID" value="KAI2650836.1"/>
    <property type="molecule type" value="Genomic_DNA"/>
</dbReference>
<evidence type="ECO:0000259" key="13">
    <source>
        <dbReference type="PROSITE" id="PS50235"/>
    </source>
</evidence>
<dbReference type="SUPFAM" id="SSF57850">
    <property type="entry name" value="RING/U-box"/>
    <property type="match status" value="1"/>
</dbReference>
<keyword evidence="5" id="KW-0479">Metal-binding</keyword>
<dbReference type="PROSITE" id="PS00973">
    <property type="entry name" value="USP_2"/>
    <property type="match status" value="1"/>
</dbReference>
<dbReference type="InterPro" id="IPR038765">
    <property type="entry name" value="Papain-like_cys_pep_sf"/>
</dbReference>
<dbReference type="EC" id="3.4.19.12" evidence="4"/>
<evidence type="ECO:0000259" key="14">
    <source>
        <dbReference type="PROSITE" id="PS50271"/>
    </source>
</evidence>
<dbReference type="Gene3D" id="3.30.40.10">
    <property type="entry name" value="Zinc/RING finger domain, C3HC4 (zinc finger)"/>
    <property type="match status" value="1"/>
</dbReference>
<evidence type="ECO:0000256" key="12">
    <source>
        <dbReference type="SAM" id="MobiDB-lite"/>
    </source>
</evidence>
<dbReference type="InterPro" id="IPR050185">
    <property type="entry name" value="Ub_carboxyl-term_hydrolase"/>
</dbReference>
<evidence type="ECO:0000256" key="7">
    <source>
        <dbReference type="ARBA" id="ARBA00022786"/>
    </source>
</evidence>
<dbReference type="Proteomes" id="UP000830375">
    <property type="component" value="Unassembled WGS sequence"/>
</dbReference>
<evidence type="ECO:0000313" key="15">
    <source>
        <dbReference type="EMBL" id="KAI2650836.1"/>
    </source>
</evidence>
<comment type="catalytic activity">
    <reaction evidence="1">
        <text>Thiol-dependent hydrolysis of ester, thioester, amide, peptide and isopeptide bonds formed by the C-terminal Gly of ubiquitin (a 76-residue protein attached to proteins as an intracellular targeting signal).</text>
        <dbReference type="EC" id="3.4.19.12"/>
    </reaction>
</comment>
<feature type="region of interest" description="Disordered" evidence="12">
    <location>
        <begin position="965"/>
        <end position="1022"/>
    </location>
</feature>
<dbReference type="SMART" id="SM00290">
    <property type="entry name" value="ZnF_UBP"/>
    <property type="match status" value="1"/>
</dbReference>
<feature type="domain" description="UBP-type" evidence="14">
    <location>
        <begin position="277"/>
        <end position="374"/>
    </location>
</feature>
<evidence type="ECO:0000313" key="16">
    <source>
        <dbReference type="Proteomes" id="UP000830375"/>
    </source>
</evidence>
<protein>
    <recommendedName>
        <fullName evidence="4">ubiquitinyl hydrolase 1</fullName>
        <ecNumber evidence="4">3.4.19.12</ecNumber>
    </recommendedName>
</protein>
<evidence type="ECO:0000256" key="11">
    <source>
        <dbReference type="PROSITE-ProRule" id="PRU00502"/>
    </source>
</evidence>
<feature type="compositionally biased region" description="Basic residues" evidence="12">
    <location>
        <begin position="979"/>
        <end position="991"/>
    </location>
</feature>
<feature type="compositionally biased region" description="Polar residues" evidence="12">
    <location>
        <begin position="966"/>
        <end position="977"/>
    </location>
</feature>
<dbReference type="PROSITE" id="PS50271">
    <property type="entry name" value="ZF_UBP"/>
    <property type="match status" value="1"/>
</dbReference>
<feature type="compositionally biased region" description="Basic and acidic residues" evidence="12">
    <location>
        <begin position="992"/>
        <end position="1008"/>
    </location>
</feature>
<keyword evidence="16" id="KW-1185">Reference proteome</keyword>
<gene>
    <name evidence="15" type="ORF">H4Q32_027285</name>
</gene>
<dbReference type="Pfam" id="PF02148">
    <property type="entry name" value="zf-UBP"/>
    <property type="match status" value="1"/>
</dbReference>
<keyword evidence="7" id="KW-0833">Ubl conjugation pathway</keyword>
<dbReference type="InterPro" id="IPR018200">
    <property type="entry name" value="USP_CS"/>
</dbReference>
<dbReference type="PROSITE" id="PS50235">
    <property type="entry name" value="USP_3"/>
    <property type="match status" value="1"/>
</dbReference>
<evidence type="ECO:0000256" key="4">
    <source>
        <dbReference type="ARBA" id="ARBA00012759"/>
    </source>
</evidence>
<dbReference type="PANTHER" id="PTHR21646:SF5">
    <property type="entry name" value="UBIQUITIN CARBOXYL-TERMINAL HYDROLASE-RELATED"/>
    <property type="match status" value="1"/>
</dbReference>
<evidence type="ECO:0000256" key="2">
    <source>
        <dbReference type="ARBA" id="ARBA00004123"/>
    </source>
</evidence>
<evidence type="ECO:0000256" key="10">
    <source>
        <dbReference type="ARBA" id="ARBA00023242"/>
    </source>
</evidence>
<dbReference type="InterPro" id="IPR001394">
    <property type="entry name" value="Peptidase_C19_UCH"/>
</dbReference>
<dbReference type="SUPFAM" id="SSF54001">
    <property type="entry name" value="Cysteine proteinases"/>
    <property type="match status" value="1"/>
</dbReference>
<comment type="similarity">
    <text evidence="3">Belongs to the Mediator complex subunit 20 family.</text>
</comment>
<reference evidence="15 16" key="1">
    <citation type="submission" date="2022-01" db="EMBL/GenBank/DDBJ databases">
        <title>A high-quality chromosome-level genome assembly of rohu carp, Labeo rohita.</title>
        <authorList>
            <person name="Arick M.A. II"/>
            <person name="Hsu C.-Y."/>
            <person name="Magbanua Z."/>
            <person name="Pechanova O."/>
            <person name="Grover C."/>
            <person name="Miller E."/>
            <person name="Thrash A."/>
            <person name="Ezzel L."/>
            <person name="Alam S."/>
            <person name="Benzie J."/>
            <person name="Hamilton M."/>
            <person name="Karsi A."/>
            <person name="Lawrence M.L."/>
            <person name="Peterson D.G."/>
        </authorList>
    </citation>
    <scope>NUCLEOTIDE SEQUENCE [LARGE SCALE GENOMIC DNA]</scope>
    <source>
        <strain evidence="16">BAU-BD-2019</strain>
        <tissue evidence="15">Blood</tissue>
    </source>
</reference>
<dbReference type="PROSITE" id="PS00972">
    <property type="entry name" value="USP_1"/>
    <property type="match status" value="1"/>
</dbReference>
<feature type="region of interest" description="Disordered" evidence="12">
    <location>
        <begin position="512"/>
        <end position="539"/>
    </location>
</feature>
<name>A0ABQ8LKS8_LABRO</name>
<feature type="region of interest" description="Disordered" evidence="12">
    <location>
        <begin position="428"/>
        <end position="460"/>
    </location>
</feature>
<keyword evidence="9" id="KW-0862">Zinc</keyword>
<comment type="subcellular location">
    <subcellularLocation>
        <location evidence="2">Nucleus</location>
    </subcellularLocation>
</comment>
<organism evidence="15 16">
    <name type="scientific">Labeo rohita</name>
    <name type="common">Indian major carp</name>
    <name type="synonym">Cyprinus rohita</name>
    <dbReference type="NCBI Taxonomy" id="84645"/>
    <lineage>
        <taxon>Eukaryota</taxon>
        <taxon>Metazoa</taxon>
        <taxon>Chordata</taxon>
        <taxon>Craniata</taxon>
        <taxon>Vertebrata</taxon>
        <taxon>Euteleostomi</taxon>
        <taxon>Actinopterygii</taxon>
        <taxon>Neopterygii</taxon>
        <taxon>Teleostei</taxon>
        <taxon>Ostariophysi</taxon>
        <taxon>Cypriniformes</taxon>
        <taxon>Cyprinidae</taxon>
        <taxon>Labeoninae</taxon>
        <taxon>Labeonini</taxon>
        <taxon>Labeo</taxon>
    </lineage>
</organism>
<comment type="caution">
    <text evidence="15">The sequence shown here is derived from an EMBL/GenBank/DDBJ whole genome shotgun (WGS) entry which is preliminary data.</text>
</comment>
<dbReference type="PANTHER" id="PTHR21646">
    <property type="entry name" value="UBIQUITIN CARBOXYL-TERMINAL HYDROLASE"/>
    <property type="match status" value="1"/>
</dbReference>
<dbReference type="Pfam" id="PF00443">
    <property type="entry name" value="UCH"/>
    <property type="match status" value="1"/>
</dbReference>
<evidence type="ECO:0000256" key="1">
    <source>
        <dbReference type="ARBA" id="ARBA00000707"/>
    </source>
</evidence>
<keyword evidence="6 11" id="KW-0863">Zinc-finger</keyword>
<evidence type="ECO:0000256" key="6">
    <source>
        <dbReference type="ARBA" id="ARBA00022771"/>
    </source>
</evidence>
<keyword evidence="10" id="KW-0539">Nucleus</keyword>
<dbReference type="InterPro" id="IPR001607">
    <property type="entry name" value="Znf_UBP"/>
</dbReference>
<dbReference type="Pfam" id="PF08612">
    <property type="entry name" value="Med20"/>
    <property type="match status" value="1"/>
</dbReference>
<accession>A0ABQ8LKS8</accession>
<dbReference type="InterPro" id="IPR028889">
    <property type="entry name" value="USP"/>
</dbReference>
<evidence type="ECO:0000256" key="5">
    <source>
        <dbReference type="ARBA" id="ARBA00022723"/>
    </source>
</evidence>
<feature type="compositionally biased region" description="Basic residues" evidence="12">
    <location>
        <begin position="514"/>
        <end position="539"/>
    </location>
</feature>
<dbReference type="InterPro" id="IPR013921">
    <property type="entry name" value="Mediator_Med20"/>
</dbReference>
<dbReference type="GO" id="GO:0016787">
    <property type="term" value="F:hydrolase activity"/>
    <property type="evidence" value="ECO:0007669"/>
    <property type="project" value="UniProtKB-KW"/>
</dbReference>
<evidence type="ECO:0000256" key="8">
    <source>
        <dbReference type="ARBA" id="ARBA00022801"/>
    </source>
</evidence>
<feature type="compositionally biased region" description="Basic and acidic residues" evidence="12">
    <location>
        <begin position="430"/>
        <end position="450"/>
    </location>
</feature>
<feature type="domain" description="USP" evidence="13">
    <location>
        <begin position="544"/>
        <end position="934"/>
    </location>
</feature>
<evidence type="ECO:0000256" key="3">
    <source>
        <dbReference type="ARBA" id="ARBA00010743"/>
    </source>
</evidence>
<proteinExistence type="inferred from homology"/>
<dbReference type="Gene3D" id="3.90.70.10">
    <property type="entry name" value="Cysteine proteinases"/>
    <property type="match status" value="1"/>
</dbReference>
<evidence type="ECO:0000256" key="9">
    <source>
        <dbReference type="ARBA" id="ARBA00022833"/>
    </source>
</evidence>
<dbReference type="InterPro" id="IPR013083">
    <property type="entry name" value="Znf_RING/FYVE/PHD"/>
</dbReference>